<dbReference type="Proteomes" id="UP000292957">
    <property type="component" value="Unassembled WGS sequence"/>
</dbReference>
<reference evidence="2 4" key="1">
    <citation type="submission" date="2019-01" db="EMBL/GenBank/DDBJ databases">
        <title>Draft genome sequences of three monokaryotic isolates of the white-rot basidiomycete fungus Dichomitus squalens.</title>
        <authorList>
            <consortium name="DOE Joint Genome Institute"/>
            <person name="Lopez S.C."/>
            <person name="Andreopoulos B."/>
            <person name="Pangilinan J."/>
            <person name="Lipzen A."/>
            <person name="Riley R."/>
            <person name="Ahrendt S."/>
            <person name="Ng V."/>
            <person name="Barry K."/>
            <person name="Daum C."/>
            <person name="Grigoriev I.V."/>
            <person name="Hilden K.S."/>
            <person name="Makela M.R."/>
            <person name="de Vries R.P."/>
        </authorList>
    </citation>
    <scope>NUCLEOTIDE SEQUENCE [LARGE SCALE GENOMIC DNA]</scope>
    <source>
        <strain evidence="3 4">CBS 464.89</strain>
        <strain evidence="2">OM18370.1</strain>
    </source>
</reference>
<gene>
    <name evidence="3" type="ORF">BD310DRAFT_937429</name>
    <name evidence="2" type="ORF">BD311DRAFT_758484</name>
</gene>
<accession>A0A4Q9MQ49</accession>
<protein>
    <submittedName>
        <fullName evidence="2">Uncharacterized protein</fullName>
    </submittedName>
</protein>
<dbReference type="Proteomes" id="UP000292082">
    <property type="component" value="Unassembled WGS sequence"/>
</dbReference>
<evidence type="ECO:0000313" key="3">
    <source>
        <dbReference type="EMBL" id="TBU53725.1"/>
    </source>
</evidence>
<evidence type="ECO:0000313" key="2">
    <source>
        <dbReference type="EMBL" id="TBU28351.1"/>
    </source>
</evidence>
<proteinExistence type="predicted"/>
<feature type="compositionally biased region" description="Basic and acidic residues" evidence="1">
    <location>
        <begin position="1"/>
        <end position="12"/>
    </location>
</feature>
<feature type="region of interest" description="Disordered" evidence="1">
    <location>
        <begin position="1"/>
        <end position="48"/>
    </location>
</feature>
<evidence type="ECO:0000313" key="4">
    <source>
        <dbReference type="Proteomes" id="UP000292082"/>
    </source>
</evidence>
<keyword evidence="4" id="KW-1185">Reference proteome</keyword>
<organism evidence="2">
    <name type="scientific">Dichomitus squalens</name>
    <dbReference type="NCBI Taxonomy" id="114155"/>
    <lineage>
        <taxon>Eukaryota</taxon>
        <taxon>Fungi</taxon>
        <taxon>Dikarya</taxon>
        <taxon>Basidiomycota</taxon>
        <taxon>Agaricomycotina</taxon>
        <taxon>Agaricomycetes</taxon>
        <taxon>Polyporales</taxon>
        <taxon>Polyporaceae</taxon>
        <taxon>Dichomitus</taxon>
    </lineage>
</organism>
<dbReference type="EMBL" id="ML143422">
    <property type="protein sequence ID" value="TBU28351.1"/>
    <property type="molecule type" value="Genomic_DNA"/>
</dbReference>
<evidence type="ECO:0000256" key="1">
    <source>
        <dbReference type="SAM" id="MobiDB-lite"/>
    </source>
</evidence>
<dbReference type="AlphaFoldDB" id="A0A4Q9MQ49"/>
<dbReference type="EMBL" id="ML145206">
    <property type="protein sequence ID" value="TBU53725.1"/>
    <property type="molecule type" value="Genomic_DNA"/>
</dbReference>
<name>A0A4Q9MQ49_9APHY</name>
<feature type="compositionally biased region" description="Polar residues" evidence="1">
    <location>
        <begin position="19"/>
        <end position="31"/>
    </location>
</feature>
<sequence length="110" mass="11872">MDSVVRSRDSSQHMEVVAQRSSSPSGGSTTIMAAKPLPEGEGPLQTHHGRNPILALAWSPVDRLVIPLIHTMTHAAATGMRTLEVVWMRSKDAANLVFGDKALDVETWAS</sequence>